<dbReference type="EMBL" id="LXQA010813277">
    <property type="protein sequence ID" value="MCI72215.1"/>
    <property type="molecule type" value="Genomic_DNA"/>
</dbReference>
<name>A0A392UKE0_9FABA</name>
<organism evidence="1 2">
    <name type="scientific">Trifolium medium</name>
    <dbReference type="NCBI Taxonomy" id="97028"/>
    <lineage>
        <taxon>Eukaryota</taxon>
        <taxon>Viridiplantae</taxon>
        <taxon>Streptophyta</taxon>
        <taxon>Embryophyta</taxon>
        <taxon>Tracheophyta</taxon>
        <taxon>Spermatophyta</taxon>
        <taxon>Magnoliopsida</taxon>
        <taxon>eudicotyledons</taxon>
        <taxon>Gunneridae</taxon>
        <taxon>Pentapetalae</taxon>
        <taxon>rosids</taxon>
        <taxon>fabids</taxon>
        <taxon>Fabales</taxon>
        <taxon>Fabaceae</taxon>
        <taxon>Papilionoideae</taxon>
        <taxon>50 kb inversion clade</taxon>
        <taxon>NPAAA clade</taxon>
        <taxon>Hologalegina</taxon>
        <taxon>IRL clade</taxon>
        <taxon>Trifolieae</taxon>
        <taxon>Trifolium</taxon>
    </lineage>
</organism>
<dbReference type="Proteomes" id="UP000265520">
    <property type="component" value="Unassembled WGS sequence"/>
</dbReference>
<protein>
    <submittedName>
        <fullName evidence="1">Uncharacterized protein</fullName>
    </submittedName>
</protein>
<dbReference type="AlphaFoldDB" id="A0A392UKE0"/>
<evidence type="ECO:0000313" key="2">
    <source>
        <dbReference type="Proteomes" id="UP000265520"/>
    </source>
</evidence>
<reference evidence="1 2" key="1">
    <citation type="journal article" date="2018" name="Front. Plant Sci.">
        <title>Red Clover (Trifolium pratense) and Zigzag Clover (T. medium) - A Picture of Genomic Similarities and Differences.</title>
        <authorList>
            <person name="Dluhosova J."/>
            <person name="Istvanek J."/>
            <person name="Nedelnik J."/>
            <person name="Repkova J."/>
        </authorList>
    </citation>
    <scope>NUCLEOTIDE SEQUENCE [LARGE SCALE GENOMIC DNA]</scope>
    <source>
        <strain evidence="2">cv. 10/8</strain>
        <tissue evidence="1">Leaf</tissue>
    </source>
</reference>
<keyword evidence="2" id="KW-1185">Reference proteome</keyword>
<proteinExistence type="predicted"/>
<accession>A0A392UKE0</accession>
<sequence length="59" mass="6506">MVPLPLAFGRLFYGFAKVLSWIHKFEFSDSSLPPSHTRQNSSMEEAGLGCDVGLRFSGS</sequence>
<comment type="caution">
    <text evidence="1">The sequence shown here is derived from an EMBL/GenBank/DDBJ whole genome shotgun (WGS) entry which is preliminary data.</text>
</comment>
<evidence type="ECO:0000313" key="1">
    <source>
        <dbReference type="EMBL" id="MCI72215.1"/>
    </source>
</evidence>
<feature type="non-terminal residue" evidence="1">
    <location>
        <position position="59"/>
    </location>
</feature>